<evidence type="ECO:0000256" key="1">
    <source>
        <dbReference type="SAM" id="Phobius"/>
    </source>
</evidence>
<name>A0A1M6TQH2_9BACT</name>
<protein>
    <submittedName>
        <fullName evidence="2">Heavy-metal resistance</fullName>
    </submittedName>
</protein>
<dbReference type="Proteomes" id="UP000183994">
    <property type="component" value="Unassembled WGS sequence"/>
</dbReference>
<feature type="transmembrane region" description="Helical" evidence="1">
    <location>
        <begin position="7"/>
        <end position="29"/>
    </location>
</feature>
<keyword evidence="1" id="KW-0472">Membrane</keyword>
<accession>A0A1M6TQH2</accession>
<evidence type="ECO:0000313" key="3">
    <source>
        <dbReference type="Proteomes" id="UP000183994"/>
    </source>
</evidence>
<sequence length="153" mass="17104">MNLLQKRILIIFSIALNIGFVVVALILVFQHSGSHHKATFEELAGIVHQLDLPEEQEQSALKCVKDFNVVIHQLHDELADARKNISLVLSADGPLAPEKLHAAIAAADKIQEEKSIKFEAHALELRSILGDEKGAEFFQLMHARLKKTRDKND</sequence>
<dbReference type="STRING" id="1121393.SAMN02745216_03721"/>
<dbReference type="EMBL" id="FQZU01000028">
    <property type="protein sequence ID" value="SHK59221.1"/>
    <property type="molecule type" value="Genomic_DNA"/>
</dbReference>
<proteinExistence type="predicted"/>
<dbReference type="InterPro" id="IPR025961">
    <property type="entry name" value="Metal_resist"/>
</dbReference>
<dbReference type="Gene3D" id="1.20.120.1490">
    <property type="match status" value="1"/>
</dbReference>
<gene>
    <name evidence="2" type="ORF">SAMN02745216_03721</name>
</gene>
<dbReference type="OrthoDB" id="5421052at2"/>
<reference evidence="3" key="1">
    <citation type="submission" date="2016-11" db="EMBL/GenBank/DDBJ databases">
        <authorList>
            <person name="Varghese N."/>
            <person name="Submissions S."/>
        </authorList>
    </citation>
    <scope>NUCLEOTIDE SEQUENCE [LARGE SCALE GENOMIC DNA]</scope>
    <source>
        <strain evidence="3">DSM 16219</strain>
    </source>
</reference>
<keyword evidence="1" id="KW-0812">Transmembrane</keyword>
<dbReference type="AlphaFoldDB" id="A0A1M6TQH2"/>
<dbReference type="Pfam" id="PF13801">
    <property type="entry name" value="Metal_resist"/>
    <property type="match status" value="1"/>
</dbReference>
<keyword evidence="3" id="KW-1185">Reference proteome</keyword>
<organism evidence="2 3">
    <name type="scientific">Desulfatibacillum alkenivorans DSM 16219</name>
    <dbReference type="NCBI Taxonomy" id="1121393"/>
    <lineage>
        <taxon>Bacteria</taxon>
        <taxon>Pseudomonadati</taxon>
        <taxon>Thermodesulfobacteriota</taxon>
        <taxon>Desulfobacteria</taxon>
        <taxon>Desulfobacterales</taxon>
        <taxon>Desulfatibacillaceae</taxon>
        <taxon>Desulfatibacillum</taxon>
    </lineage>
</organism>
<keyword evidence="1" id="KW-1133">Transmembrane helix</keyword>
<evidence type="ECO:0000313" key="2">
    <source>
        <dbReference type="EMBL" id="SHK59221.1"/>
    </source>
</evidence>
<dbReference type="RefSeq" id="WP_073477762.1">
    <property type="nucleotide sequence ID" value="NZ_FQZU01000028.1"/>
</dbReference>